<dbReference type="Proteomes" id="UP000596661">
    <property type="component" value="Unassembled WGS sequence"/>
</dbReference>
<dbReference type="AlphaFoldDB" id="A0A803QQ62"/>
<proteinExistence type="predicted"/>
<sequence length="74" mass="8109">MLTVRGMVNELIARGMADELTAGGMADELTAGGMTDELTARGMADEVDFSLWIVKAYFATHGQTLRMWKHLFGT</sequence>
<evidence type="ECO:0000313" key="1">
    <source>
        <dbReference type="EnsemblPlants" id="cds.evm.model.10.739"/>
    </source>
</evidence>
<keyword evidence="2" id="KW-1185">Reference proteome</keyword>
<accession>A0A803QQ62</accession>
<dbReference type="EMBL" id="UZAU01000811">
    <property type="status" value="NOT_ANNOTATED_CDS"/>
    <property type="molecule type" value="Genomic_DNA"/>
</dbReference>
<dbReference type="Gramene" id="evm.model.10.739">
    <property type="protein sequence ID" value="cds.evm.model.10.739"/>
    <property type="gene ID" value="evm.TU.10.739"/>
</dbReference>
<name>A0A803QQ62_CANSA</name>
<reference evidence="1" key="1">
    <citation type="submission" date="2021-03" db="UniProtKB">
        <authorList>
            <consortium name="EnsemblPlants"/>
        </authorList>
    </citation>
    <scope>IDENTIFICATION</scope>
</reference>
<evidence type="ECO:0000313" key="2">
    <source>
        <dbReference type="Proteomes" id="UP000596661"/>
    </source>
</evidence>
<protein>
    <submittedName>
        <fullName evidence="1">Uncharacterized protein</fullName>
    </submittedName>
</protein>
<organism evidence="1 2">
    <name type="scientific">Cannabis sativa</name>
    <name type="common">Hemp</name>
    <name type="synonym">Marijuana</name>
    <dbReference type="NCBI Taxonomy" id="3483"/>
    <lineage>
        <taxon>Eukaryota</taxon>
        <taxon>Viridiplantae</taxon>
        <taxon>Streptophyta</taxon>
        <taxon>Embryophyta</taxon>
        <taxon>Tracheophyta</taxon>
        <taxon>Spermatophyta</taxon>
        <taxon>Magnoliopsida</taxon>
        <taxon>eudicotyledons</taxon>
        <taxon>Gunneridae</taxon>
        <taxon>Pentapetalae</taxon>
        <taxon>rosids</taxon>
        <taxon>fabids</taxon>
        <taxon>Rosales</taxon>
        <taxon>Cannabaceae</taxon>
        <taxon>Cannabis</taxon>
    </lineage>
</organism>
<dbReference type="EnsemblPlants" id="evm.model.10.739">
    <property type="protein sequence ID" value="cds.evm.model.10.739"/>
    <property type="gene ID" value="evm.TU.10.739"/>
</dbReference>